<name>A0A5P1EJQ0_ASPOF</name>
<accession>A0A5P1EJQ0</accession>
<feature type="compositionally biased region" description="Basic and acidic residues" evidence="1">
    <location>
        <begin position="27"/>
        <end position="42"/>
    </location>
</feature>
<protein>
    <submittedName>
        <fullName evidence="2">Uncharacterized protein</fullName>
    </submittedName>
</protein>
<dbReference type="AlphaFoldDB" id="A0A5P1EJQ0"/>
<feature type="compositionally biased region" description="Basic and acidic residues" evidence="1">
    <location>
        <begin position="100"/>
        <end position="114"/>
    </location>
</feature>
<feature type="compositionally biased region" description="Low complexity" evidence="1">
    <location>
        <begin position="44"/>
        <end position="65"/>
    </location>
</feature>
<organism evidence="2 3">
    <name type="scientific">Asparagus officinalis</name>
    <name type="common">Garden asparagus</name>
    <dbReference type="NCBI Taxonomy" id="4686"/>
    <lineage>
        <taxon>Eukaryota</taxon>
        <taxon>Viridiplantae</taxon>
        <taxon>Streptophyta</taxon>
        <taxon>Embryophyta</taxon>
        <taxon>Tracheophyta</taxon>
        <taxon>Spermatophyta</taxon>
        <taxon>Magnoliopsida</taxon>
        <taxon>Liliopsida</taxon>
        <taxon>Asparagales</taxon>
        <taxon>Asparagaceae</taxon>
        <taxon>Asparagoideae</taxon>
        <taxon>Asparagus</taxon>
    </lineage>
</organism>
<dbReference type="EMBL" id="CM007386">
    <property type="protein sequence ID" value="ONK65973.1"/>
    <property type="molecule type" value="Genomic_DNA"/>
</dbReference>
<dbReference type="Gramene" id="ONK65973">
    <property type="protein sequence ID" value="ONK65973"/>
    <property type="gene ID" value="A4U43_C06F2880"/>
</dbReference>
<sequence length="114" mass="12705">MQPWTARVHYCNSWRPTPPPIVDLDQSLDHEHEIARARDRRPSIRSPTTKPRSSTRSLPPLRSPTEQLTAPTARPSPAFVTPDRAAHSTDGETPSQIPDRAAHSTDGEGLLRRS</sequence>
<proteinExistence type="predicted"/>
<keyword evidence="3" id="KW-1185">Reference proteome</keyword>
<dbReference type="Proteomes" id="UP000243459">
    <property type="component" value="Chromosome 6"/>
</dbReference>
<evidence type="ECO:0000313" key="3">
    <source>
        <dbReference type="Proteomes" id="UP000243459"/>
    </source>
</evidence>
<reference evidence="3" key="1">
    <citation type="journal article" date="2017" name="Nat. Commun.">
        <title>The asparagus genome sheds light on the origin and evolution of a young Y chromosome.</title>
        <authorList>
            <person name="Harkess A."/>
            <person name="Zhou J."/>
            <person name="Xu C."/>
            <person name="Bowers J.E."/>
            <person name="Van der Hulst R."/>
            <person name="Ayyampalayam S."/>
            <person name="Mercati F."/>
            <person name="Riccardi P."/>
            <person name="McKain M.R."/>
            <person name="Kakrana A."/>
            <person name="Tang H."/>
            <person name="Ray J."/>
            <person name="Groenendijk J."/>
            <person name="Arikit S."/>
            <person name="Mathioni S.M."/>
            <person name="Nakano M."/>
            <person name="Shan H."/>
            <person name="Telgmann-Rauber A."/>
            <person name="Kanno A."/>
            <person name="Yue Z."/>
            <person name="Chen H."/>
            <person name="Li W."/>
            <person name="Chen Y."/>
            <person name="Xu X."/>
            <person name="Zhang Y."/>
            <person name="Luo S."/>
            <person name="Chen H."/>
            <person name="Gao J."/>
            <person name="Mao Z."/>
            <person name="Pires J.C."/>
            <person name="Luo M."/>
            <person name="Kudrna D."/>
            <person name="Wing R.A."/>
            <person name="Meyers B.C."/>
            <person name="Yi K."/>
            <person name="Kong H."/>
            <person name="Lavrijsen P."/>
            <person name="Sunseri F."/>
            <person name="Falavigna A."/>
            <person name="Ye Y."/>
            <person name="Leebens-Mack J.H."/>
            <person name="Chen G."/>
        </authorList>
    </citation>
    <scope>NUCLEOTIDE SEQUENCE [LARGE SCALE GENOMIC DNA]</scope>
    <source>
        <strain evidence="3">cv. DH0086</strain>
    </source>
</reference>
<evidence type="ECO:0000313" key="2">
    <source>
        <dbReference type="EMBL" id="ONK65973.1"/>
    </source>
</evidence>
<gene>
    <name evidence="2" type="ORF">A4U43_C06F2880</name>
</gene>
<feature type="region of interest" description="Disordered" evidence="1">
    <location>
        <begin position="11"/>
        <end position="114"/>
    </location>
</feature>
<evidence type="ECO:0000256" key="1">
    <source>
        <dbReference type="SAM" id="MobiDB-lite"/>
    </source>
</evidence>